<dbReference type="InterPro" id="IPR049739">
    <property type="entry name" value="YraL-like"/>
</dbReference>
<name>A0A2N3LF48_9BACI</name>
<dbReference type="OrthoDB" id="9800398at2"/>
<evidence type="ECO:0000313" key="2">
    <source>
        <dbReference type="Proteomes" id="UP000233440"/>
    </source>
</evidence>
<dbReference type="SUPFAM" id="SSF46689">
    <property type="entry name" value="Homeodomain-like"/>
    <property type="match status" value="1"/>
</dbReference>
<gene>
    <name evidence="1" type="ORF">CWO92_19855</name>
</gene>
<reference evidence="1 2" key="1">
    <citation type="submission" date="2017-11" db="EMBL/GenBank/DDBJ databases">
        <title>Bacillus camelliae sp. nov., isolated from pu'er tea.</title>
        <authorList>
            <person name="Niu L."/>
        </authorList>
    </citation>
    <scope>NUCLEOTIDE SEQUENCE [LARGE SCALE GENOMIC DNA]</scope>
    <source>
        <strain evidence="1 2">7578-1</strain>
    </source>
</reference>
<dbReference type="NCBIfam" id="NF040785">
    <property type="entry name" value="CD3324_fam"/>
    <property type="match status" value="1"/>
</dbReference>
<dbReference type="Proteomes" id="UP000233440">
    <property type="component" value="Unassembled WGS sequence"/>
</dbReference>
<dbReference type="EMBL" id="PIQO01000020">
    <property type="protein sequence ID" value="PKR83258.1"/>
    <property type="molecule type" value="Genomic_DNA"/>
</dbReference>
<accession>A0A2N3LF48</accession>
<dbReference type="InterPro" id="IPR009057">
    <property type="entry name" value="Homeodomain-like_sf"/>
</dbReference>
<keyword evidence="2" id="KW-1185">Reference proteome</keyword>
<dbReference type="InterPro" id="IPR052411">
    <property type="entry name" value="c-mor_Regulatory_Protein"/>
</dbReference>
<protein>
    <recommendedName>
        <fullName evidence="3">Mor transcription activator domain-containing protein</fullName>
    </recommendedName>
</protein>
<dbReference type="Gene3D" id="1.10.10.60">
    <property type="entry name" value="Homeodomain-like"/>
    <property type="match status" value="1"/>
</dbReference>
<dbReference type="PANTHER" id="PTHR37812">
    <property type="entry name" value="MU-LIKE PROPHAGE FLUMU PROTEIN C"/>
    <property type="match status" value="1"/>
</dbReference>
<comment type="caution">
    <text evidence="1">The sequence shown here is derived from an EMBL/GenBank/DDBJ whole genome shotgun (WGS) entry which is preliminary data.</text>
</comment>
<evidence type="ECO:0008006" key="3">
    <source>
        <dbReference type="Google" id="ProtNLM"/>
    </source>
</evidence>
<sequence length="88" mass="10173">MKYVKASSVLPEKLIIEIQKYIQGESIYIPTTESNRKKWGTKSGGREYIEKRNAEIKAAFRDGTSIQDLADKYFLSVETIKKIVYTKH</sequence>
<proteinExistence type="predicted"/>
<dbReference type="PANTHER" id="PTHR37812:SF1">
    <property type="entry name" value="MU-LIKE PROPHAGE FLUMU PROTEIN C"/>
    <property type="match status" value="1"/>
</dbReference>
<dbReference type="AlphaFoldDB" id="A0A2N3LF48"/>
<evidence type="ECO:0000313" key="1">
    <source>
        <dbReference type="EMBL" id="PKR83258.1"/>
    </source>
</evidence>
<organism evidence="1 2">
    <name type="scientific">Heyndrickxia camelliae</name>
    <dbReference type="NCBI Taxonomy" id="1707093"/>
    <lineage>
        <taxon>Bacteria</taxon>
        <taxon>Bacillati</taxon>
        <taxon>Bacillota</taxon>
        <taxon>Bacilli</taxon>
        <taxon>Bacillales</taxon>
        <taxon>Bacillaceae</taxon>
        <taxon>Heyndrickxia</taxon>
    </lineage>
</organism>
<dbReference type="RefSeq" id="WP_101355953.1">
    <property type="nucleotide sequence ID" value="NZ_PIQO01000020.1"/>
</dbReference>